<dbReference type="Proteomes" id="UP001321249">
    <property type="component" value="Unassembled WGS sequence"/>
</dbReference>
<dbReference type="Pfam" id="PF00326">
    <property type="entry name" value="Peptidase_S9"/>
    <property type="match status" value="1"/>
</dbReference>
<dbReference type="EMBL" id="CP046147">
    <property type="protein sequence ID" value="WFG38471.1"/>
    <property type="molecule type" value="Genomic_DNA"/>
</dbReference>
<dbReference type="GO" id="GO:0008236">
    <property type="term" value="F:serine-type peptidase activity"/>
    <property type="evidence" value="ECO:0007669"/>
    <property type="project" value="InterPro"/>
</dbReference>
<dbReference type="Proteomes" id="UP001219901">
    <property type="component" value="Chromosome"/>
</dbReference>
<dbReference type="AlphaFoldDB" id="A0AAJ5ZEA6"/>
<feature type="domain" description="Peptidase S9 prolyl oligopeptidase catalytic" evidence="1">
    <location>
        <begin position="110"/>
        <end position="313"/>
    </location>
</feature>
<dbReference type="Gene3D" id="3.40.50.1820">
    <property type="entry name" value="alpha/beta hydrolase"/>
    <property type="match status" value="1"/>
</dbReference>
<evidence type="ECO:0000259" key="1">
    <source>
        <dbReference type="Pfam" id="PF00326"/>
    </source>
</evidence>
<sequence length="334" mass="35604">MGFIKTTFTLLGLAGGSYVGISSAMAAGLTRTPRVRSEETPESIGLEYRDVSFTSRGGDARLSGWIIPPESGADSPQTTARGTSWVIMVHGDNTNRSDPKTGMLGIARALNRRGFGILMFDLRGRGDSPSAMSSSGYFERLDLQGASDYLVSKGADRSRIGVLGFALGGAVALMAGSNPNNFGAVVSDSSFADLSLVLRNEMTGIKRPLTLWFPGMEFMAKSIYGIDIKDVSPARSIARSDTPVLVIHGEDDAVIPVEHARLLGRAIGASFDEIEGGEETVWIVPGAGHTGSFRTQPKLYIEKLVKFYEAHLGAPHISHQSLPETPGEPEGSEN</sequence>
<dbReference type="RefSeq" id="WP_342825028.1">
    <property type="nucleotide sequence ID" value="NZ_CP046146.1"/>
</dbReference>
<dbReference type="InterPro" id="IPR001375">
    <property type="entry name" value="Peptidase_S9_cat"/>
</dbReference>
<keyword evidence="4" id="KW-1185">Reference proteome</keyword>
<reference evidence="4 5" key="1">
    <citation type="submission" date="2019-11" db="EMBL/GenBank/DDBJ databases">
        <authorList>
            <person name="Cho J.-C."/>
        </authorList>
    </citation>
    <scope>NUCLEOTIDE SEQUENCE [LARGE SCALE GENOMIC DNA]</scope>
    <source>
        <strain evidence="3 4">JH1073</strain>
        <strain evidence="2 5">JH702</strain>
    </source>
</reference>
<reference evidence="4" key="3">
    <citation type="submission" date="2023-06" db="EMBL/GenBank/DDBJ databases">
        <title>Pangenomics reveal diversification of enzyme families and niche specialization in globally abundant SAR202 bacteria.</title>
        <authorList>
            <person name="Saw J.H.W."/>
        </authorList>
    </citation>
    <scope>NUCLEOTIDE SEQUENCE [LARGE SCALE GENOMIC DNA]</scope>
    <source>
        <strain evidence="4">JH1073</strain>
    </source>
</reference>
<organism evidence="3 4">
    <name type="scientific">Candidatus Lucifugimonas marina</name>
    <dbReference type="NCBI Taxonomy" id="3038979"/>
    <lineage>
        <taxon>Bacteria</taxon>
        <taxon>Bacillati</taxon>
        <taxon>Chloroflexota</taxon>
        <taxon>Dehalococcoidia</taxon>
        <taxon>SAR202 cluster</taxon>
        <taxon>Candidatus Lucifugimonadales</taxon>
        <taxon>Candidatus Lucifugimonadaceae</taxon>
        <taxon>Candidatus Lucifugimonas</taxon>
    </lineage>
</organism>
<dbReference type="SUPFAM" id="SSF53474">
    <property type="entry name" value="alpha/beta-Hydrolases"/>
    <property type="match status" value="1"/>
</dbReference>
<gene>
    <name evidence="2" type="ORF">GKO46_08225</name>
    <name evidence="3" type="ORF">GKO48_02230</name>
</gene>
<dbReference type="InterPro" id="IPR029058">
    <property type="entry name" value="AB_hydrolase_fold"/>
</dbReference>
<accession>A0AAJ5ZEA6</accession>
<dbReference type="EMBL" id="WMBE01000002">
    <property type="protein sequence ID" value="MDG0867058.1"/>
    <property type="molecule type" value="Genomic_DNA"/>
</dbReference>
<dbReference type="InterPro" id="IPR052920">
    <property type="entry name" value="DNA-binding_regulatory"/>
</dbReference>
<dbReference type="PANTHER" id="PTHR43358:SF4">
    <property type="entry name" value="ALPHA_BETA HYDROLASE FOLD-1 DOMAIN-CONTAINING PROTEIN"/>
    <property type="match status" value="1"/>
</dbReference>
<proteinExistence type="predicted"/>
<dbReference type="GO" id="GO:0006508">
    <property type="term" value="P:proteolysis"/>
    <property type="evidence" value="ECO:0007669"/>
    <property type="project" value="InterPro"/>
</dbReference>
<reference evidence="3" key="2">
    <citation type="journal article" date="2023" name="Nat. Commun.">
        <title>Cultivation of marine bacteria of the SAR202 clade.</title>
        <authorList>
            <person name="Lim Y."/>
            <person name="Seo J.H."/>
            <person name="Giovannoni S.J."/>
            <person name="Kang I."/>
            <person name="Cho J.C."/>
        </authorList>
    </citation>
    <scope>NUCLEOTIDE SEQUENCE</scope>
    <source>
        <strain evidence="3">JH1073</strain>
    </source>
</reference>
<name>A0AAJ5ZEA6_9CHLR</name>
<dbReference type="PANTHER" id="PTHR43358">
    <property type="entry name" value="ALPHA/BETA-HYDROLASE"/>
    <property type="match status" value="1"/>
</dbReference>
<evidence type="ECO:0000313" key="2">
    <source>
        <dbReference type="EMBL" id="MDG0867058.1"/>
    </source>
</evidence>
<keyword evidence="3" id="KW-0378">Hydrolase</keyword>
<evidence type="ECO:0000313" key="4">
    <source>
        <dbReference type="Proteomes" id="UP001219901"/>
    </source>
</evidence>
<protein>
    <submittedName>
        <fullName evidence="3">Alpha/beta fold hydrolase</fullName>
    </submittedName>
</protein>
<evidence type="ECO:0000313" key="3">
    <source>
        <dbReference type="EMBL" id="WFG38471.1"/>
    </source>
</evidence>
<evidence type="ECO:0000313" key="5">
    <source>
        <dbReference type="Proteomes" id="UP001321249"/>
    </source>
</evidence>